<dbReference type="GO" id="GO:0016020">
    <property type="term" value="C:membrane"/>
    <property type="evidence" value="ECO:0007669"/>
    <property type="project" value="TreeGrafter"/>
</dbReference>
<dbReference type="InterPro" id="IPR050266">
    <property type="entry name" value="AB_hydrolase_sf"/>
</dbReference>
<dbReference type="Pfam" id="PF00561">
    <property type="entry name" value="Abhydrolase_1"/>
    <property type="match status" value="1"/>
</dbReference>
<dbReference type="InterPro" id="IPR029058">
    <property type="entry name" value="AB_hydrolase_fold"/>
</dbReference>
<dbReference type="Gene3D" id="3.40.50.1820">
    <property type="entry name" value="alpha/beta hydrolase"/>
    <property type="match status" value="1"/>
</dbReference>
<dbReference type="InterPro" id="IPR000073">
    <property type="entry name" value="AB_hydrolase_1"/>
</dbReference>
<reference evidence="3" key="1">
    <citation type="submission" date="2022-10" db="EMBL/GenBank/DDBJ databases">
        <title>Culturing micro-colonial fungi from biological soil crusts in the Mojave desert and describing Neophaeococcomyces mojavensis, and introducing the new genera and species Taxawa tesnikishii.</title>
        <authorList>
            <person name="Kurbessoian T."/>
            <person name="Stajich J.E."/>
        </authorList>
    </citation>
    <scope>NUCLEOTIDE SEQUENCE</scope>
    <source>
        <strain evidence="3">TK_41</strain>
    </source>
</reference>
<accession>A0AA38X892</accession>
<dbReference type="Proteomes" id="UP001172673">
    <property type="component" value="Unassembled WGS sequence"/>
</dbReference>
<evidence type="ECO:0000313" key="3">
    <source>
        <dbReference type="EMBL" id="KAJ9608620.1"/>
    </source>
</evidence>
<sequence length="321" mass="35889">MPFVDSSLDGTLLHYVDYKPAADPPRFLPTEDPTKDHSKSEVSLVFIHGWPMSHRMYEHLMLPLTETYGIRCIASDRRGFGKSEWNTSNSKDITYDTFAQDTIDIIQTAKIGKFFFVASSMGCGETLLAYLRLPEGLQKQCQGFVWLGASLPFPLATEENPTAPSRELWDMILTGLRQDRTGFARAGLPGVFGIPFNIGIEVSESVLQKFEGIVAQADALALERCIQIITNRDFTDDLKKLDETDVKLLVIHGDHDQSKFKFYLSDHADNTLGNPAGATAHLIPKLTKQAQVKIYDKAAHGMYITHSEKVLDDILTFVFAK</sequence>
<comment type="caution">
    <text evidence="3">The sequence shown here is derived from an EMBL/GenBank/DDBJ whole genome shotgun (WGS) entry which is preliminary data.</text>
</comment>
<dbReference type="PANTHER" id="PTHR43798">
    <property type="entry name" value="MONOACYLGLYCEROL LIPASE"/>
    <property type="match status" value="1"/>
</dbReference>
<dbReference type="PANTHER" id="PTHR43798:SF31">
    <property type="entry name" value="AB HYDROLASE SUPERFAMILY PROTEIN YCLE"/>
    <property type="match status" value="1"/>
</dbReference>
<gene>
    <name evidence="3" type="ORF">H2200_006391</name>
</gene>
<proteinExistence type="predicted"/>
<dbReference type="AlphaFoldDB" id="A0AA38X892"/>
<keyword evidence="1" id="KW-0378">Hydrolase</keyword>
<protein>
    <recommendedName>
        <fullName evidence="2">AB hydrolase-1 domain-containing protein</fullName>
    </recommendedName>
</protein>
<name>A0AA38X892_9EURO</name>
<keyword evidence="4" id="KW-1185">Reference proteome</keyword>
<dbReference type="EMBL" id="JAPDRK010000009">
    <property type="protein sequence ID" value="KAJ9608620.1"/>
    <property type="molecule type" value="Genomic_DNA"/>
</dbReference>
<dbReference type="SUPFAM" id="SSF53474">
    <property type="entry name" value="alpha/beta-Hydrolases"/>
    <property type="match status" value="1"/>
</dbReference>
<dbReference type="GO" id="GO:0016787">
    <property type="term" value="F:hydrolase activity"/>
    <property type="evidence" value="ECO:0007669"/>
    <property type="project" value="UniProtKB-KW"/>
</dbReference>
<organism evidence="3 4">
    <name type="scientific">Cladophialophora chaetospira</name>
    <dbReference type="NCBI Taxonomy" id="386627"/>
    <lineage>
        <taxon>Eukaryota</taxon>
        <taxon>Fungi</taxon>
        <taxon>Dikarya</taxon>
        <taxon>Ascomycota</taxon>
        <taxon>Pezizomycotina</taxon>
        <taxon>Eurotiomycetes</taxon>
        <taxon>Chaetothyriomycetidae</taxon>
        <taxon>Chaetothyriales</taxon>
        <taxon>Herpotrichiellaceae</taxon>
        <taxon>Cladophialophora</taxon>
    </lineage>
</organism>
<feature type="domain" description="AB hydrolase-1" evidence="2">
    <location>
        <begin position="44"/>
        <end position="185"/>
    </location>
</feature>
<evidence type="ECO:0000259" key="2">
    <source>
        <dbReference type="Pfam" id="PF00561"/>
    </source>
</evidence>
<evidence type="ECO:0000256" key="1">
    <source>
        <dbReference type="ARBA" id="ARBA00022801"/>
    </source>
</evidence>
<evidence type="ECO:0000313" key="4">
    <source>
        <dbReference type="Proteomes" id="UP001172673"/>
    </source>
</evidence>